<name>A0ABN7SH16_OIKDI</name>
<proteinExistence type="predicted"/>
<feature type="domain" description="WW" evidence="3">
    <location>
        <begin position="16"/>
        <end position="49"/>
    </location>
</feature>
<feature type="compositionally biased region" description="Basic residues" evidence="2">
    <location>
        <begin position="627"/>
        <end position="639"/>
    </location>
</feature>
<dbReference type="InterPro" id="IPR036020">
    <property type="entry name" value="WW_dom_sf"/>
</dbReference>
<dbReference type="Pfam" id="PF00397">
    <property type="entry name" value="WW"/>
    <property type="match status" value="2"/>
</dbReference>
<gene>
    <name evidence="5" type="ORF">OKIOD_LOCUS8284</name>
</gene>
<evidence type="ECO:0000259" key="4">
    <source>
        <dbReference type="PROSITE" id="PS51676"/>
    </source>
</evidence>
<dbReference type="Gene3D" id="2.20.70.10">
    <property type="match status" value="2"/>
</dbReference>
<evidence type="ECO:0000313" key="6">
    <source>
        <dbReference type="Proteomes" id="UP001158576"/>
    </source>
</evidence>
<feature type="domain" description="WW" evidence="3">
    <location>
        <begin position="62"/>
        <end position="90"/>
    </location>
</feature>
<dbReference type="PANTHER" id="PTHR11864:SF0">
    <property type="entry name" value="PRP40 PRE-MRNA PROCESSING FACTOR 40 HOMOLOG A (YEAST)"/>
    <property type="match status" value="1"/>
</dbReference>
<feature type="compositionally biased region" description="Basic and acidic residues" evidence="2">
    <location>
        <begin position="652"/>
        <end position="662"/>
    </location>
</feature>
<dbReference type="Proteomes" id="UP001158576">
    <property type="component" value="Chromosome XSR"/>
</dbReference>
<dbReference type="SMART" id="SM00456">
    <property type="entry name" value="WW"/>
    <property type="match status" value="2"/>
</dbReference>
<dbReference type="Pfam" id="PF01846">
    <property type="entry name" value="FF"/>
    <property type="match status" value="2"/>
</dbReference>
<evidence type="ECO:0000256" key="1">
    <source>
        <dbReference type="SAM" id="Coils"/>
    </source>
</evidence>
<keyword evidence="6" id="KW-1185">Reference proteome</keyword>
<dbReference type="Pfam" id="PF25432">
    <property type="entry name" value="FF_PRPF40A"/>
    <property type="match status" value="1"/>
</dbReference>
<protein>
    <submittedName>
        <fullName evidence="5">Oidioi.mRNA.OKI2018_I69.XSR.g16726.t1.cds</fullName>
    </submittedName>
</protein>
<dbReference type="EMBL" id="OU015569">
    <property type="protein sequence ID" value="CAG5099870.1"/>
    <property type="molecule type" value="Genomic_DNA"/>
</dbReference>
<feature type="compositionally biased region" description="Basic and acidic residues" evidence="2">
    <location>
        <begin position="685"/>
        <end position="704"/>
    </location>
</feature>
<feature type="region of interest" description="Disordered" evidence="2">
    <location>
        <begin position="551"/>
        <end position="733"/>
    </location>
</feature>
<dbReference type="PROSITE" id="PS01159">
    <property type="entry name" value="WW_DOMAIN_1"/>
    <property type="match status" value="1"/>
</dbReference>
<dbReference type="InterPro" id="IPR002713">
    <property type="entry name" value="FF_domain"/>
</dbReference>
<feature type="domain" description="FF" evidence="4">
    <location>
        <begin position="220"/>
        <end position="275"/>
    </location>
</feature>
<dbReference type="Gene3D" id="1.10.10.440">
    <property type="entry name" value="FF domain"/>
    <property type="match status" value="4"/>
</dbReference>
<feature type="coiled-coil region" evidence="1">
    <location>
        <begin position="332"/>
        <end position="366"/>
    </location>
</feature>
<sequence length="733" mass="86944">MQNSWNGNAANNIGSKAKESEWVDHVAPNGKTYYYNTRTKQSLWEKPPELMTPGERQLAKCPWKSHKNQDGKVYYYNSITKASSWDEPDELKKAKKEAAEIDAQNSAQNPNAMNPMMMMQMMTMLMSQQKQGKEKKKEFKKKQEIVEKPKYETKEEAKEAFKQLLRDKLIPSSANWESAMKQIINDPRYEALAKLSEKKQCFNEYKTQRGVEEKEEERQKAKENKDKLIKFLETHPKMTSQIRYRQAEEMYRTLSIWQNVPDRDRRDLYDDLVVTLAKQEKENTRNMRKNNMRKLTQVLHDLEGLSHKTMWKEAQELLYDCDEFSNDKELQNMDKEDALVCFEQVIKELEIEYDEERDRKRVLEKRMFRKNRERFIGYLKQLNEQGHLHSLAHFCELYPRFVTDKRFTDMLGQPGSTPLDLFKFYVHEIREKLPAEKKLVQECLKEQDQNFTEKSTYDEFTAAVKDIREKIDAGNLRMIFAWLQEKAERIAQKQGGKTYKKEQALKKKLQDDGLIGKRWEEHKKDVLELDEADGLTEEVVQGIFNGYDSVESDTEFPKAPPKKADPTPIFIDSGEDVISLASSGSPEKKTSPKKDRSTRKRETRSVSSESSPRKRKRSRSSSDERRSKKKKEKREKKERKRENKEKKHKRERSYDEDSERRNNYNSDENEEEEKEVALSSPQPKRRVEIRRVLEPEDHSDNDTSKKKKSKKEKKKKEKKEKKSRRRNYSSYSD</sequence>
<accession>A0ABN7SH16</accession>
<dbReference type="SMART" id="SM00441">
    <property type="entry name" value="FF"/>
    <property type="match status" value="3"/>
</dbReference>
<dbReference type="PROSITE" id="PS50020">
    <property type="entry name" value="WW_DOMAIN_2"/>
    <property type="match status" value="2"/>
</dbReference>
<dbReference type="SUPFAM" id="SSF51045">
    <property type="entry name" value="WW domain"/>
    <property type="match status" value="2"/>
</dbReference>
<feature type="region of interest" description="Disordered" evidence="2">
    <location>
        <begin position="1"/>
        <end position="20"/>
    </location>
</feature>
<feature type="compositionally biased region" description="Polar residues" evidence="2">
    <location>
        <begin position="1"/>
        <end position="14"/>
    </location>
</feature>
<feature type="compositionally biased region" description="Basic residues" evidence="2">
    <location>
        <begin position="705"/>
        <end position="727"/>
    </location>
</feature>
<dbReference type="PANTHER" id="PTHR11864">
    <property type="entry name" value="PRE-MRNA-PROCESSING PROTEIN PRP40"/>
    <property type="match status" value="1"/>
</dbReference>
<evidence type="ECO:0000259" key="3">
    <source>
        <dbReference type="PROSITE" id="PS50020"/>
    </source>
</evidence>
<dbReference type="InterPro" id="IPR001202">
    <property type="entry name" value="WW_dom"/>
</dbReference>
<evidence type="ECO:0000313" key="5">
    <source>
        <dbReference type="EMBL" id="CAG5099870.1"/>
    </source>
</evidence>
<dbReference type="InterPro" id="IPR039726">
    <property type="entry name" value="Prp40-like"/>
</dbReference>
<dbReference type="CDD" id="cd00201">
    <property type="entry name" value="WW"/>
    <property type="match status" value="2"/>
</dbReference>
<dbReference type="InterPro" id="IPR036517">
    <property type="entry name" value="FF_domain_sf"/>
</dbReference>
<feature type="compositionally biased region" description="Basic and acidic residues" evidence="2">
    <location>
        <begin position="586"/>
        <end position="595"/>
    </location>
</feature>
<feature type="domain" description="FF" evidence="4">
    <location>
        <begin position="154"/>
        <end position="208"/>
    </location>
</feature>
<evidence type="ECO:0000256" key="2">
    <source>
        <dbReference type="SAM" id="MobiDB-lite"/>
    </source>
</evidence>
<dbReference type="PROSITE" id="PS51676">
    <property type="entry name" value="FF"/>
    <property type="match status" value="2"/>
</dbReference>
<organism evidence="5 6">
    <name type="scientific">Oikopleura dioica</name>
    <name type="common">Tunicate</name>
    <dbReference type="NCBI Taxonomy" id="34765"/>
    <lineage>
        <taxon>Eukaryota</taxon>
        <taxon>Metazoa</taxon>
        <taxon>Chordata</taxon>
        <taxon>Tunicata</taxon>
        <taxon>Appendicularia</taxon>
        <taxon>Copelata</taxon>
        <taxon>Oikopleuridae</taxon>
        <taxon>Oikopleura</taxon>
    </lineage>
</organism>
<keyword evidence="1" id="KW-0175">Coiled coil</keyword>
<dbReference type="SUPFAM" id="SSF81698">
    <property type="entry name" value="FF domain"/>
    <property type="match status" value="4"/>
</dbReference>
<reference evidence="5 6" key="1">
    <citation type="submission" date="2021-04" db="EMBL/GenBank/DDBJ databases">
        <authorList>
            <person name="Bliznina A."/>
        </authorList>
    </citation>
    <scope>NUCLEOTIDE SEQUENCE [LARGE SCALE GENOMIC DNA]</scope>
</reference>